<reference evidence="13" key="1">
    <citation type="submission" date="2016-08" db="EMBL/GenBank/DDBJ databases">
        <authorList>
            <person name="Varghese N."/>
            <person name="Submissions Spin"/>
        </authorList>
    </citation>
    <scope>NUCLEOTIDE SEQUENCE [LARGE SCALE GENOMIC DNA]</scope>
    <source>
        <strain evidence="13">HAMBI 2975</strain>
    </source>
</reference>
<accession>A0A1C3TW91</accession>
<evidence type="ECO:0000256" key="1">
    <source>
        <dbReference type="ARBA" id="ARBA00004651"/>
    </source>
</evidence>
<evidence type="ECO:0000256" key="3">
    <source>
        <dbReference type="ARBA" id="ARBA00022448"/>
    </source>
</evidence>
<dbReference type="PANTHER" id="PTHR30413">
    <property type="entry name" value="INNER MEMBRANE TRANSPORT PERMEASE"/>
    <property type="match status" value="1"/>
</dbReference>
<keyword evidence="5" id="KW-0762">Sugar transport</keyword>
<keyword evidence="9 10" id="KW-0472">Membrane</keyword>
<evidence type="ECO:0000256" key="6">
    <source>
        <dbReference type="ARBA" id="ARBA00022692"/>
    </source>
</evidence>
<dbReference type="GO" id="GO:0140359">
    <property type="term" value="F:ABC-type transporter activity"/>
    <property type="evidence" value="ECO:0007669"/>
    <property type="project" value="InterPro"/>
</dbReference>
<dbReference type="Pfam" id="PF01061">
    <property type="entry name" value="ABC2_membrane"/>
    <property type="match status" value="1"/>
</dbReference>
<feature type="transmembrane region" description="Helical" evidence="10">
    <location>
        <begin position="151"/>
        <end position="173"/>
    </location>
</feature>
<evidence type="ECO:0000256" key="2">
    <source>
        <dbReference type="ARBA" id="ARBA00007783"/>
    </source>
</evidence>
<feature type="transmembrane region" description="Helical" evidence="10">
    <location>
        <begin position="243"/>
        <end position="262"/>
    </location>
</feature>
<dbReference type="InterPro" id="IPR013525">
    <property type="entry name" value="ABC2_TM"/>
</dbReference>
<keyword evidence="4" id="KW-1003">Cell membrane</keyword>
<keyword evidence="13" id="KW-1185">Reference proteome</keyword>
<feature type="transmembrane region" description="Helical" evidence="10">
    <location>
        <begin position="43"/>
        <end position="65"/>
    </location>
</feature>
<gene>
    <name evidence="12" type="ORF">GA0061103_1099</name>
</gene>
<evidence type="ECO:0000313" key="12">
    <source>
        <dbReference type="EMBL" id="SCB07537.1"/>
    </source>
</evidence>
<dbReference type="Proteomes" id="UP000199101">
    <property type="component" value="Unassembled WGS sequence"/>
</dbReference>
<dbReference type="PANTHER" id="PTHR30413:SF10">
    <property type="entry name" value="CAPSULE POLYSACCHARIDE EXPORT INNER-MEMBRANE PROTEIN CTRC"/>
    <property type="match status" value="1"/>
</dbReference>
<comment type="subcellular location">
    <subcellularLocation>
        <location evidence="1">Cell membrane</location>
        <topology evidence="1">Multi-pass membrane protein</topology>
    </subcellularLocation>
</comment>
<dbReference type="STRING" id="410764.GA0061103_1099"/>
<keyword evidence="3" id="KW-0813">Transport</keyword>
<organism evidence="12 13">
    <name type="scientific">Rhizobium multihospitium</name>
    <dbReference type="NCBI Taxonomy" id="410764"/>
    <lineage>
        <taxon>Bacteria</taxon>
        <taxon>Pseudomonadati</taxon>
        <taxon>Pseudomonadota</taxon>
        <taxon>Alphaproteobacteria</taxon>
        <taxon>Hyphomicrobiales</taxon>
        <taxon>Rhizobiaceae</taxon>
        <taxon>Rhizobium/Agrobacterium group</taxon>
        <taxon>Rhizobium</taxon>
    </lineage>
</organism>
<evidence type="ECO:0000256" key="5">
    <source>
        <dbReference type="ARBA" id="ARBA00022597"/>
    </source>
</evidence>
<evidence type="ECO:0000256" key="9">
    <source>
        <dbReference type="ARBA" id="ARBA00023136"/>
    </source>
</evidence>
<evidence type="ECO:0000259" key="11">
    <source>
        <dbReference type="Pfam" id="PF01061"/>
    </source>
</evidence>
<dbReference type="RefSeq" id="WP_092706031.1">
    <property type="nucleotide sequence ID" value="NZ_FMAG01000001.1"/>
</dbReference>
<dbReference type="InterPro" id="IPR000412">
    <property type="entry name" value="ABC_2_transport"/>
</dbReference>
<name>A0A1C3TW91_9HYPH</name>
<feature type="transmembrane region" description="Helical" evidence="10">
    <location>
        <begin position="185"/>
        <end position="206"/>
    </location>
</feature>
<feature type="transmembrane region" description="Helical" evidence="10">
    <location>
        <begin position="71"/>
        <end position="92"/>
    </location>
</feature>
<feature type="transmembrane region" description="Helical" evidence="10">
    <location>
        <begin position="113"/>
        <end position="139"/>
    </location>
</feature>
<proteinExistence type="inferred from homology"/>
<evidence type="ECO:0000256" key="4">
    <source>
        <dbReference type="ARBA" id="ARBA00022475"/>
    </source>
</evidence>
<keyword evidence="8" id="KW-0625">Polysaccharide transport</keyword>
<feature type="domain" description="ABC-2 type transporter transmembrane" evidence="11">
    <location>
        <begin position="25"/>
        <end position="231"/>
    </location>
</feature>
<dbReference type="AlphaFoldDB" id="A0A1C3TW91"/>
<protein>
    <submittedName>
        <fullName evidence="12">Capsular polysaccharide transport system permease protein</fullName>
    </submittedName>
</protein>
<keyword evidence="7 10" id="KW-1133">Transmembrane helix</keyword>
<sequence length="269" mass="30058">MHQVSANARGGSQFITGLKIQGRVLGALIMREMLIRYGRENIGFLWLALEPMILTTGVMIMWTLLNHEAHGLTVAAFVLSGYMPLTLWRHITGHAVSCLRQNLPLMYHRQIRLADAIIARALLETAGTTAALILVYTVARLAGIIPPYQNLGLVLAGWLFMAWLSFAVALIFAAGSERFEFVEKLVPPFQYLTLPICGMFFMVAWLPSGAQKLALYVPLVHCFELFRAGVFGDSVQTFYDIDYLTKCCLFTTAVGLFLINVARNHIKFE</sequence>
<comment type="similarity">
    <text evidence="2">Belongs to the ABC-2 integral membrane protein family.</text>
</comment>
<keyword evidence="6 10" id="KW-0812">Transmembrane</keyword>
<dbReference type="PRINTS" id="PR00164">
    <property type="entry name" value="ABC2TRNSPORT"/>
</dbReference>
<dbReference type="GO" id="GO:0015920">
    <property type="term" value="P:lipopolysaccharide transport"/>
    <property type="evidence" value="ECO:0007669"/>
    <property type="project" value="TreeGrafter"/>
</dbReference>
<dbReference type="GO" id="GO:0043190">
    <property type="term" value="C:ATP-binding cassette (ABC) transporter complex"/>
    <property type="evidence" value="ECO:0007669"/>
    <property type="project" value="InterPro"/>
</dbReference>
<evidence type="ECO:0000256" key="10">
    <source>
        <dbReference type="SAM" id="Phobius"/>
    </source>
</evidence>
<evidence type="ECO:0000256" key="7">
    <source>
        <dbReference type="ARBA" id="ARBA00022989"/>
    </source>
</evidence>
<dbReference type="OrthoDB" id="8479094at2"/>
<evidence type="ECO:0000313" key="13">
    <source>
        <dbReference type="Proteomes" id="UP000199101"/>
    </source>
</evidence>
<evidence type="ECO:0000256" key="8">
    <source>
        <dbReference type="ARBA" id="ARBA00023047"/>
    </source>
</evidence>
<dbReference type="EMBL" id="FMAG01000001">
    <property type="protein sequence ID" value="SCB07537.1"/>
    <property type="molecule type" value="Genomic_DNA"/>
</dbReference>
<dbReference type="GO" id="GO:0015774">
    <property type="term" value="P:polysaccharide transport"/>
    <property type="evidence" value="ECO:0007669"/>
    <property type="project" value="UniProtKB-KW"/>
</dbReference>